<dbReference type="Proteomes" id="UP001589747">
    <property type="component" value="Unassembled WGS sequence"/>
</dbReference>
<comment type="caution">
    <text evidence="1">The sequence shown here is derived from an EMBL/GenBank/DDBJ whole genome shotgun (WGS) entry which is preliminary data.</text>
</comment>
<protein>
    <submittedName>
        <fullName evidence="1">Uncharacterized protein</fullName>
    </submittedName>
</protein>
<dbReference type="EMBL" id="JBHMDO010000002">
    <property type="protein sequence ID" value="MFB9324439.1"/>
    <property type="molecule type" value="Genomic_DNA"/>
</dbReference>
<evidence type="ECO:0000313" key="2">
    <source>
        <dbReference type="Proteomes" id="UP001589747"/>
    </source>
</evidence>
<dbReference type="RefSeq" id="WP_377488344.1">
    <property type="nucleotide sequence ID" value="NZ_JBHMDO010000002.1"/>
</dbReference>
<reference evidence="1 2" key="1">
    <citation type="submission" date="2024-09" db="EMBL/GenBank/DDBJ databases">
        <authorList>
            <person name="Sun Q."/>
            <person name="Mori K."/>
        </authorList>
    </citation>
    <scope>NUCLEOTIDE SEQUENCE [LARGE SCALE GENOMIC DNA]</scope>
    <source>
        <strain evidence="1 2">TISTR 2452</strain>
    </source>
</reference>
<gene>
    <name evidence="1" type="ORF">ACFFSY_00600</name>
</gene>
<proteinExistence type="predicted"/>
<sequence length="477" mass="51262">MLALTDKQYWLLAAAADAFRACLANGSSIREIMARLTGGPTETTNVGSAHRDAEALLADDCLNRLVLADRMTFGAAEAYAFHDEYEDRIFIFTYKTASEAEALAPLYGAESKLLAEASAFLRRNRGMGSYRVTGRGIGGALAAYAAMTAESVEQAGADVPVQALTTADTVVSSEAQAMTAASAAEAEWNRANGSAASVAVQGVIFDAPGIASKLTDEHRENGGLVHYVSQDSWLAAIGAHAGEVRFAAALGDESGSNAALARDGEPFRFGPDGQILTGEPSAIYTLLSRLHPLTEAEASTPASELVIDAFAEAAGIEREAEDQPSFVLLTMMERLTMVSATLGLETVKQQFERLVYRTVHVWKEEAGALFRSVPPEELDARLEAASASCANEIAQLTEQVYARVEAVFSALILANGDDTNLVDHLQLSLEHFAEWLEERMDRLEEEMGAQLEAYVSVPAIDDLRTPEFDFHLELEEG</sequence>
<evidence type="ECO:0000313" key="1">
    <source>
        <dbReference type="EMBL" id="MFB9324439.1"/>
    </source>
</evidence>
<accession>A0ABV5KGZ7</accession>
<keyword evidence="2" id="KW-1185">Reference proteome</keyword>
<organism evidence="1 2">
    <name type="scientific">Paenibacillus aurantiacus</name>
    <dbReference type="NCBI Taxonomy" id="1936118"/>
    <lineage>
        <taxon>Bacteria</taxon>
        <taxon>Bacillati</taxon>
        <taxon>Bacillota</taxon>
        <taxon>Bacilli</taxon>
        <taxon>Bacillales</taxon>
        <taxon>Paenibacillaceae</taxon>
        <taxon>Paenibacillus</taxon>
    </lineage>
</organism>
<name>A0ABV5KGZ7_9BACL</name>